<keyword evidence="3" id="KW-1185">Reference proteome</keyword>
<evidence type="ECO:0000313" key="3">
    <source>
        <dbReference type="Proteomes" id="UP001159363"/>
    </source>
</evidence>
<reference evidence="2 3" key="1">
    <citation type="submission" date="2023-02" db="EMBL/GenBank/DDBJ databases">
        <title>LHISI_Scaffold_Assembly.</title>
        <authorList>
            <person name="Stuart O.P."/>
            <person name="Cleave R."/>
            <person name="Magrath M.J.L."/>
            <person name="Mikheyev A.S."/>
        </authorList>
    </citation>
    <scope>NUCLEOTIDE SEQUENCE [LARGE SCALE GENOMIC DNA]</scope>
    <source>
        <strain evidence="2">Daus_M_001</strain>
        <tissue evidence="2">Leg muscle</tissue>
    </source>
</reference>
<protein>
    <submittedName>
        <fullName evidence="2">Uncharacterized protein</fullName>
    </submittedName>
</protein>
<organism evidence="2 3">
    <name type="scientific">Dryococelus australis</name>
    <dbReference type="NCBI Taxonomy" id="614101"/>
    <lineage>
        <taxon>Eukaryota</taxon>
        <taxon>Metazoa</taxon>
        <taxon>Ecdysozoa</taxon>
        <taxon>Arthropoda</taxon>
        <taxon>Hexapoda</taxon>
        <taxon>Insecta</taxon>
        <taxon>Pterygota</taxon>
        <taxon>Neoptera</taxon>
        <taxon>Polyneoptera</taxon>
        <taxon>Phasmatodea</taxon>
        <taxon>Verophasmatodea</taxon>
        <taxon>Anareolatae</taxon>
        <taxon>Phasmatidae</taxon>
        <taxon>Eurycanthinae</taxon>
        <taxon>Dryococelus</taxon>
    </lineage>
</organism>
<sequence length="510" mass="56936">MELPNARNCVYWYDVNTNIETEQAVNILELTVRYGASARRLGRSFFFDGTATGESYRTTLHENIVPAVHKLYPADDCLSQQDVAQPWRHRSIISPDKANTWDAKAQGCICSRNTVEWSEWALCPDAPSLRNEGAGETGDPRESPPNSVRHDSLRKSGGYPAGNRTRFALVEDEMSSTVTDRRNFTRPLASVALCPKTFPSRTTSSVPLWLGLEAMVTADPLCEMARYVTFRHGRQQQQLDTHASCTLAEHCHIVRVATKVRDVPLHPAQCCHLVLHAGIARHVGFCGLGGSSGRWCQHDDWHWSEVWRVGDGVYVCRVLCKSDIKHCARVVFNSDKFYKRYEGRLILKPRGQSQAADGREVSRADEGDSHGAGIKFRLRVVAGAWAASGQVNEKLVQSTATVHSIRHYRNPPASIWPTTPPSPSTSAHLAKPMDGLSTCTPTGERVVTTPPATPLRRLQLTPRRAAQHEMVKHICWRWPNDQSGEGDLEVLKNGKCSDPHRWILRAADCR</sequence>
<name>A0ABQ9IFI7_9NEOP</name>
<evidence type="ECO:0000313" key="2">
    <source>
        <dbReference type="EMBL" id="KAJ8895421.1"/>
    </source>
</evidence>
<dbReference type="EMBL" id="JARBHB010000001">
    <property type="protein sequence ID" value="KAJ8895421.1"/>
    <property type="molecule type" value="Genomic_DNA"/>
</dbReference>
<feature type="region of interest" description="Disordered" evidence="1">
    <location>
        <begin position="128"/>
        <end position="161"/>
    </location>
</feature>
<proteinExistence type="predicted"/>
<evidence type="ECO:0000256" key="1">
    <source>
        <dbReference type="SAM" id="MobiDB-lite"/>
    </source>
</evidence>
<gene>
    <name evidence="2" type="ORF">PR048_000753</name>
</gene>
<comment type="caution">
    <text evidence="2">The sequence shown here is derived from an EMBL/GenBank/DDBJ whole genome shotgun (WGS) entry which is preliminary data.</text>
</comment>
<accession>A0ABQ9IFI7</accession>
<feature type="compositionally biased region" description="Basic and acidic residues" evidence="1">
    <location>
        <begin position="138"/>
        <end position="154"/>
    </location>
</feature>
<dbReference type="Proteomes" id="UP001159363">
    <property type="component" value="Chromosome 1"/>
</dbReference>